<evidence type="ECO:0000313" key="2">
    <source>
        <dbReference type="Proteomes" id="UP000015480"/>
    </source>
</evidence>
<dbReference type="RefSeq" id="WP_020949755.1">
    <property type="nucleotide sequence ID" value="NC_022041.1"/>
</dbReference>
<evidence type="ECO:0000313" key="1">
    <source>
        <dbReference type="EMBL" id="AGT08117.1"/>
    </source>
</evidence>
<sequence length="327" mass="37484">MIVYKRTTVSEVCLPSEVADWLMVGRVPEFMPGRYGEEERTNFDFWINRDFHLIPDPTYPEELELLGIKTDYEQYIEALFGRFSSVAELFNADDAHLPEHLKFRDQGPPTKQVIESIKEMERVNALIAPIRERAKLTVILALLEGRLKAYGYPLDEPEAHEAWQGSDWREYIAKTSAVEVPAQFWRNEEWVWSIGENEGSIPGYLAIWIKTSDALELFPKPFFEPKAISGEEHGVFMVVDGASDHRVTKQIRQPGQRGRAMKGEGAIEKAVRAEFTKRLESGALPQKSEAICQEAIEWVEWLFGEAIGRTTAQRYLKPIIDAQKDRP</sequence>
<organism evidence="1 2">
    <name type="scientific">Paracoccus aminophilus JCM 7686</name>
    <dbReference type="NCBI Taxonomy" id="1367847"/>
    <lineage>
        <taxon>Bacteria</taxon>
        <taxon>Pseudomonadati</taxon>
        <taxon>Pseudomonadota</taxon>
        <taxon>Alphaproteobacteria</taxon>
        <taxon>Rhodobacterales</taxon>
        <taxon>Paracoccaceae</taxon>
        <taxon>Paracoccus</taxon>
    </lineage>
</organism>
<gene>
    <name evidence="1" type="ORF">JCM7686_1008</name>
</gene>
<dbReference type="EMBL" id="CP006650">
    <property type="protein sequence ID" value="AGT08117.1"/>
    <property type="molecule type" value="Genomic_DNA"/>
</dbReference>
<name>S5XSM5_PARAH</name>
<accession>S5XSM5</accession>
<dbReference type="AlphaFoldDB" id="S5XSM5"/>
<reference evidence="1 2" key="1">
    <citation type="journal article" date="2014" name="BMC Genomics">
        <title>Architecture and functions of a multipartite genome of the methylotrophic bacterium Paracoccus aminophilus JCM 7686, containing primary and secondary chromids.</title>
        <authorList>
            <person name="Dziewit L."/>
            <person name="Czarnecki J."/>
            <person name="Wibberg D."/>
            <person name="Radlinska M."/>
            <person name="Mrozek P."/>
            <person name="Szymczak M."/>
            <person name="Schluter A."/>
            <person name="Puhler A."/>
            <person name="Bartosik D."/>
        </authorList>
    </citation>
    <scope>NUCLEOTIDE SEQUENCE [LARGE SCALE GENOMIC DNA]</scope>
    <source>
        <strain evidence="1">JCM 7686</strain>
    </source>
</reference>
<dbReference type="Proteomes" id="UP000015480">
    <property type="component" value="Chromosome"/>
</dbReference>
<protein>
    <submittedName>
        <fullName evidence="1">Uncharacterized protein</fullName>
    </submittedName>
</protein>
<dbReference type="KEGG" id="pami:JCM7686_1008"/>
<dbReference type="HOGENOM" id="CLU_801329_0_0_5"/>
<keyword evidence="2" id="KW-1185">Reference proteome</keyword>
<proteinExistence type="predicted"/>